<dbReference type="EMBL" id="CP016397">
    <property type="protein sequence ID" value="ASQ46120.1"/>
    <property type="molecule type" value="Genomic_DNA"/>
</dbReference>
<dbReference type="OrthoDB" id="5652557at2"/>
<feature type="region of interest" description="Disordered" evidence="2">
    <location>
        <begin position="256"/>
        <end position="281"/>
    </location>
</feature>
<name>A0A222P2P5_9GAMM</name>
<evidence type="ECO:0000256" key="1">
    <source>
        <dbReference type="SAM" id="Coils"/>
    </source>
</evidence>
<reference evidence="4" key="1">
    <citation type="submission" date="2016-07" db="EMBL/GenBank/DDBJ databases">
        <authorList>
            <person name="Florea S."/>
            <person name="Webb J.S."/>
            <person name="Jaromczyk J."/>
            <person name="Schardl C.L."/>
        </authorList>
    </citation>
    <scope>NUCLEOTIDE SEQUENCE [LARGE SCALE GENOMIC DNA]</scope>
    <source>
        <strain evidence="4">CDC-D5610</strain>
    </source>
</reference>
<feature type="compositionally biased region" description="Polar residues" evidence="2">
    <location>
        <begin position="256"/>
        <end position="269"/>
    </location>
</feature>
<dbReference type="AlphaFoldDB" id="A0A222P2P5"/>
<feature type="coiled-coil region" evidence="1">
    <location>
        <begin position="149"/>
        <end position="176"/>
    </location>
</feature>
<organism evidence="3 4">
    <name type="scientific">Legionella clemsonensis</name>
    <dbReference type="NCBI Taxonomy" id="1867846"/>
    <lineage>
        <taxon>Bacteria</taxon>
        <taxon>Pseudomonadati</taxon>
        <taxon>Pseudomonadota</taxon>
        <taxon>Gammaproteobacteria</taxon>
        <taxon>Legionellales</taxon>
        <taxon>Legionellaceae</taxon>
        <taxon>Legionella</taxon>
    </lineage>
</organism>
<gene>
    <name evidence="3" type="ORF">clem_07835</name>
</gene>
<keyword evidence="1" id="KW-0175">Coiled coil</keyword>
<keyword evidence="4" id="KW-1185">Reference proteome</keyword>
<sequence length="768" mass="88834">MAKNTLFNFLNSRFTRNTLIPECKKITLDTNKENNQYYRLELLLNEPVFLRVNNQAYELLNHHISIYETEKLNNPQLSQYHYTAYFTDDGGEIFRLHVYFDANDELTMNAVFAKEEEENKYIPIETGQLDNDLINLAITYVKPVIASLRKEQHKIIEQLEEDFYKLEKEAAELFQGQEESSEEYCNKLESICDVLKALAPLVTHNLYLNKLRFFRNIQKTLAAESTAISSADALHPPTELIQEDFFETEEDNSVEEISSSLSENKTPPQSKRKKRTKTADRAEQNLRQLSIEQQLLKQLDRTAQAQKLEDLLSKIEVFSLKHQKEKLSLSTFAELQRLHREIYSLGEKVFPTLLFERKFDLAKQLVSWHHLLNEKYLNLSLQTKNLGLLDFTLTHGHFNLTNQKVTIKDKVYPSAVHACFALDSKQSPMGDCLSILLKHGASLCVTNEKGLPLAYAIMSVPNHPFKAALLANRDKTLDSVKFLKELRFLLKNCLTAQFSQEEKESILEEIDYCNSHLNFLLQPDLNTSSAKFFQKKSDEFIERHLGKIIKKLRTDPEITFLMTQMDACSRRLVSLLGKGKTMVAQRQGADTLDSLDKLLVNYKIEMDNFDEVKSTVIKQLRGQLQLVSKRIELVEMQNDMVRCQGRWNRTQKKLVEQQKVLLREIAELEKEYDLQHQVEAVQKMEDELKQLETVTRELKKMLHSLSNLEDSSLTGVLNALPKLEPNEDSSKHLVKALTTFSSIFHQFSAQKSANENTEDEKHKCLKNS</sequence>
<evidence type="ECO:0000256" key="2">
    <source>
        <dbReference type="SAM" id="MobiDB-lite"/>
    </source>
</evidence>
<dbReference type="RefSeq" id="WP_094091105.1">
    <property type="nucleotide sequence ID" value="NZ_CP016397.1"/>
</dbReference>
<proteinExistence type="predicted"/>
<evidence type="ECO:0008006" key="5">
    <source>
        <dbReference type="Google" id="ProtNLM"/>
    </source>
</evidence>
<dbReference type="Proteomes" id="UP000201728">
    <property type="component" value="Chromosome"/>
</dbReference>
<feature type="coiled-coil region" evidence="1">
    <location>
        <begin position="617"/>
        <end position="711"/>
    </location>
</feature>
<dbReference type="KEGG" id="lcd:clem_07835"/>
<evidence type="ECO:0000313" key="3">
    <source>
        <dbReference type="EMBL" id="ASQ46120.1"/>
    </source>
</evidence>
<accession>A0A222P2P5</accession>
<evidence type="ECO:0000313" key="4">
    <source>
        <dbReference type="Proteomes" id="UP000201728"/>
    </source>
</evidence>
<protein>
    <recommendedName>
        <fullName evidence="5">Coiled-coil-containing protein</fullName>
    </recommendedName>
</protein>